<dbReference type="Proteomes" id="UP000420707">
    <property type="component" value="Unassembled WGS sequence"/>
</dbReference>
<name>A0AAW9TEX4_9BACT</name>
<dbReference type="EMBL" id="VZCR01000088">
    <property type="protein sequence ID" value="MQN32758.1"/>
    <property type="molecule type" value="Genomic_DNA"/>
</dbReference>
<evidence type="ECO:0000313" key="1">
    <source>
        <dbReference type="EMBL" id="MQN32758.1"/>
    </source>
</evidence>
<gene>
    <name evidence="1" type="ORF">F7D90_12570</name>
</gene>
<sequence>MFKKLPILECELIIGNKRLVETNIDTYGNSTYQWVKIGKEPTIDGEKKTTFSLGIDPKIGDKIIGDEFDI</sequence>
<comment type="caution">
    <text evidence="1">The sequence shown here is derived from an EMBL/GenBank/DDBJ whole genome shotgun (WGS) entry which is preliminary data.</text>
</comment>
<reference evidence="2" key="1">
    <citation type="submission" date="2019-09" db="EMBL/GenBank/DDBJ databases">
        <title>Distinct polysaccharide growth profiles of human intestinal Prevotella copri isolates.</title>
        <authorList>
            <person name="Fehlner-Peach H."/>
            <person name="Magnabosco C."/>
            <person name="Raghavan V."/>
            <person name="Scher J.U."/>
            <person name="Tett A."/>
            <person name="Cox L.M."/>
            <person name="Gottsegen C."/>
            <person name="Watters A."/>
            <person name="Wiltshire- Gordon J.D."/>
            <person name="Segata N."/>
            <person name="Bonneau R."/>
            <person name="Littman D.R."/>
        </authorList>
    </citation>
    <scope>NUCLEOTIDE SEQUENCE [LARGE SCALE GENOMIC DNA]</scope>
    <source>
        <strain evidence="2">iAP146</strain>
    </source>
</reference>
<organism evidence="1 2">
    <name type="scientific">Segatella copri</name>
    <dbReference type="NCBI Taxonomy" id="165179"/>
    <lineage>
        <taxon>Bacteria</taxon>
        <taxon>Pseudomonadati</taxon>
        <taxon>Bacteroidota</taxon>
        <taxon>Bacteroidia</taxon>
        <taxon>Bacteroidales</taxon>
        <taxon>Prevotellaceae</taxon>
        <taxon>Segatella</taxon>
    </lineage>
</organism>
<protein>
    <submittedName>
        <fullName evidence="1">Uncharacterized protein</fullName>
    </submittedName>
</protein>
<proteinExistence type="predicted"/>
<evidence type="ECO:0000313" key="2">
    <source>
        <dbReference type="Proteomes" id="UP000420707"/>
    </source>
</evidence>
<dbReference type="RefSeq" id="WP_153086113.1">
    <property type="nucleotide sequence ID" value="NZ_VZAM01000060.1"/>
</dbReference>
<dbReference type="AlphaFoldDB" id="A0AAW9TEX4"/>
<accession>A0AAW9TEX4</accession>